<keyword evidence="9 10" id="KW-0472">Membrane</keyword>
<keyword evidence="7 10" id="KW-0445">Lipid transport</keyword>
<keyword evidence="10" id="KW-0746">Sphingolipid metabolism</keyword>
<dbReference type="GO" id="GO:0032366">
    <property type="term" value="P:intracellular sterol transport"/>
    <property type="evidence" value="ECO:0007669"/>
    <property type="project" value="UniProtKB-UniRule"/>
</dbReference>
<evidence type="ECO:0000256" key="6">
    <source>
        <dbReference type="ARBA" id="ARBA00022989"/>
    </source>
</evidence>
<dbReference type="PANTHER" id="PTHR14467:SF0">
    <property type="entry name" value="PROTEIN ARV1"/>
    <property type="match status" value="1"/>
</dbReference>
<evidence type="ECO:0000256" key="4">
    <source>
        <dbReference type="ARBA" id="ARBA00022692"/>
    </source>
</evidence>
<evidence type="ECO:0000256" key="5">
    <source>
        <dbReference type="ARBA" id="ARBA00022824"/>
    </source>
</evidence>
<dbReference type="GO" id="GO:0006665">
    <property type="term" value="P:sphingolipid metabolic process"/>
    <property type="evidence" value="ECO:0007669"/>
    <property type="project" value="UniProtKB-UniRule"/>
</dbReference>
<comment type="function">
    <text evidence="10">Mediator of sterol homeostasis involved in sterol uptake, trafficking and distribution into membranes.</text>
</comment>
<keyword evidence="12" id="KW-1185">Reference proteome</keyword>
<dbReference type="GO" id="GO:0032541">
    <property type="term" value="C:cortical endoplasmic reticulum"/>
    <property type="evidence" value="ECO:0007669"/>
    <property type="project" value="TreeGrafter"/>
</dbReference>
<name>S9VQZ2_9TRYP</name>
<feature type="transmembrane region" description="Helical" evidence="10">
    <location>
        <begin position="178"/>
        <end position="200"/>
    </location>
</feature>
<evidence type="ECO:0000256" key="2">
    <source>
        <dbReference type="ARBA" id="ARBA00009187"/>
    </source>
</evidence>
<dbReference type="GO" id="GO:0016125">
    <property type="term" value="P:sterol metabolic process"/>
    <property type="evidence" value="ECO:0007669"/>
    <property type="project" value="UniProtKB-UniRule"/>
</dbReference>
<dbReference type="InterPro" id="IPR007290">
    <property type="entry name" value="Arv1"/>
</dbReference>
<evidence type="ECO:0000313" key="11">
    <source>
        <dbReference type="EMBL" id="CAD2217437.1"/>
    </source>
</evidence>
<gene>
    <name evidence="11" type="ORF">ADEAN_000491500</name>
</gene>
<dbReference type="AlphaFoldDB" id="S9VQZ2"/>
<keyword evidence="6 10" id="KW-1133">Transmembrane helix</keyword>
<organism evidence="11 12">
    <name type="scientific">Angomonas deanei</name>
    <dbReference type="NCBI Taxonomy" id="59799"/>
    <lineage>
        <taxon>Eukaryota</taxon>
        <taxon>Discoba</taxon>
        <taxon>Euglenozoa</taxon>
        <taxon>Kinetoplastea</taxon>
        <taxon>Metakinetoplastina</taxon>
        <taxon>Trypanosomatida</taxon>
        <taxon>Trypanosomatidae</taxon>
        <taxon>Strigomonadinae</taxon>
        <taxon>Angomonas</taxon>
    </lineage>
</organism>
<comment type="similarity">
    <text evidence="2 10">Belongs to the ARV1 family.</text>
</comment>
<comment type="function">
    <text evidence="10">Regulates also the sphingolipid metabolism.</text>
</comment>
<accession>S9VQZ2</accession>
<dbReference type="GO" id="GO:0097036">
    <property type="term" value="P:regulation of plasma membrane sterol distribution"/>
    <property type="evidence" value="ECO:0007669"/>
    <property type="project" value="UniProtKB-UniRule"/>
</dbReference>
<comment type="subcellular location">
    <subcellularLocation>
        <location evidence="1 10">Endoplasmic reticulum membrane</location>
        <topology evidence="1 10">Multi-pass membrane protein</topology>
    </subcellularLocation>
</comment>
<feature type="transmembrane region" description="Helical" evidence="10">
    <location>
        <begin position="212"/>
        <end position="232"/>
    </location>
</feature>
<evidence type="ECO:0000256" key="10">
    <source>
        <dbReference type="RuleBase" id="RU368065"/>
    </source>
</evidence>
<evidence type="ECO:0000313" key="12">
    <source>
        <dbReference type="Proteomes" id="UP000515908"/>
    </source>
</evidence>
<protein>
    <recommendedName>
        <fullName evidence="10">Protein ARV</fullName>
    </recommendedName>
</protein>
<dbReference type="PANTHER" id="PTHR14467">
    <property type="entry name" value="ARV1"/>
    <property type="match status" value="1"/>
</dbReference>
<keyword evidence="3 10" id="KW-0813">Transport</keyword>
<keyword evidence="4 10" id="KW-0812">Transmembrane</keyword>
<evidence type="ECO:0000256" key="7">
    <source>
        <dbReference type="ARBA" id="ARBA00023055"/>
    </source>
</evidence>
<dbReference type="EMBL" id="LR877152">
    <property type="protein sequence ID" value="CAD2217437.1"/>
    <property type="molecule type" value="Genomic_DNA"/>
</dbReference>
<proteinExistence type="inferred from homology"/>
<evidence type="ECO:0000256" key="1">
    <source>
        <dbReference type="ARBA" id="ARBA00004477"/>
    </source>
</evidence>
<evidence type="ECO:0000256" key="9">
    <source>
        <dbReference type="ARBA" id="ARBA00023136"/>
    </source>
</evidence>
<keyword evidence="5 10" id="KW-0256">Endoplasmic reticulum</keyword>
<reference evidence="11 12" key="1">
    <citation type="submission" date="2020-08" db="EMBL/GenBank/DDBJ databases">
        <authorList>
            <person name="Newling K."/>
            <person name="Davey J."/>
            <person name="Forrester S."/>
        </authorList>
    </citation>
    <scope>NUCLEOTIDE SEQUENCE [LARGE SCALE GENOMIC DNA]</scope>
    <source>
        <strain evidence="12">Crithidia deanei Carvalho (ATCC PRA-265)</strain>
    </source>
</reference>
<dbReference type="Pfam" id="PF04161">
    <property type="entry name" value="Arv1"/>
    <property type="match status" value="1"/>
</dbReference>
<evidence type="ECO:0000256" key="3">
    <source>
        <dbReference type="ARBA" id="ARBA00022448"/>
    </source>
</evidence>
<dbReference type="VEuPathDB" id="TriTrypDB:ADEAN_000491500"/>
<dbReference type="Proteomes" id="UP000515908">
    <property type="component" value="Chromosome 08"/>
</dbReference>
<dbReference type="OrthoDB" id="2192830at2759"/>
<keyword evidence="8 10" id="KW-0443">Lipid metabolism</keyword>
<dbReference type="GO" id="GO:0005794">
    <property type="term" value="C:Golgi apparatus"/>
    <property type="evidence" value="ECO:0007669"/>
    <property type="project" value="TreeGrafter"/>
</dbReference>
<feature type="transmembrane region" description="Helical" evidence="10">
    <location>
        <begin position="122"/>
        <end position="143"/>
    </location>
</feature>
<dbReference type="GO" id="GO:0005789">
    <property type="term" value="C:endoplasmic reticulum membrane"/>
    <property type="evidence" value="ECO:0007669"/>
    <property type="project" value="UniProtKB-SubCell"/>
</dbReference>
<evidence type="ECO:0000256" key="8">
    <source>
        <dbReference type="ARBA" id="ARBA00023098"/>
    </source>
</evidence>
<sequence>MSRCIECGQEVPRLINPDTQTVEHCDACDSSVDLYFEFNSLHLWIDMILLQRRAWIHILYNSNKTIKHYLQGACISCFLEAFVSRSKLVITKRSATPELESIQIVKIAESPISSYMNYTHTLPTLFVFSASESIFILSMLIWFGKHFEPKGGLYKNVIERWVKAACIATNVKMFYALFLVWVIPLSALQIVDYIYFIWLFRAVSVMVLGKSVYFSVLHVAILSLLVGCRIFFRYVTEWSPQII</sequence>